<dbReference type="CDD" id="cd23659">
    <property type="entry name" value="USP_At3g01520-like"/>
    <property type="match status" value="1"/>
</dbReference>
<dbReference type="Gene3D" id="3.40.50.620">
    <property type="entry name" value="HUPs"/>
    <property type="match status" value="1"/>
</dbReference>
<dbReference type="Proteomes" id="UP000815325">
    <property type="component" value="Unassembled WGS sequence"/>
</dbReference>
<evidence type="ECO:0000259" key="1">
    <source>
        <dbReference type="Pfam" id="PF00582"/>
    </source>
</evidence>
<accession>A0ABQ7GFB2</accession>
<gene>
    <name evidence="2" type="ORF">DUNSADRAFT_10458</name>
</gene>
<dbReference type="PANTHER" id="PTHR31964:SF113">
    <property type="entry name" value="USPA DOMAIN-CONTAINING PROTEIN"/>
    <property type="match status" value="1"/>
</dbReference>
<name>A0ABQ7GFB2_DUNSA</name>
<keyword evidence="3" id="KW-1185">Reference proteome</keyword>
<dbReference type="PRINTS" id="PR01438">
    <property type="entry name" value="UNVRSLSTRESS"/>
</dbReference>
<reference evidence="2" key="1">
    <citation type="submission" date="2017-08" db="EMBL/GenBank/DDBJ databases">
        <authorList>
            <person name="Polle J.E."/>
            <person name="Barry K."/>
            <person name="Cushman J."/>
            <person name="Schmutz J."/>
            <person name="Tran D."/>
            <person name="Hathwaick L.T."/>
            <person name="Yim W.C."/>
            <person name="Jenkins J."/>
            <person name="Mckie-Krisberg Z.M."/>
            <person name="Prochnik S."/>
            <person name="Lindquist E."/>
            <person name="Dockter R.B."/>
            <person name="Adam C."/>
            <person name="Molina H."/>
            <person name="Bunkerborg J."/>
            <person name="Jin E."/>
            <person name="Buchheim M."/>
            <person name="Magnuson J."/>
        </authorList>
    </citation>
    <scope>NUCLEOTIDE SEQUENCE</scope>
    <source>
        <strain evidence="2">CCAP 19/18</strain>
    </source>
</reference>
<dbReference type="InterPro" id="IPR014729">
    <property type="entry name" value="Rossmann-like_a/b/a_fold"/>
</dbReference>
<dbReference type="InterPro" id="IPR006015">
    <property type="entry name" value="Universal_stress_UspA"/>
</dbReference>
<comment type="caution">
    <text evidence="2">The sequence shown here is derived from an EMBL/GenBank/DDBJ whole genome shotgun (WGS) entry which is preliminary data.</text>
</comment>
<dbReference type="PANTHER" id="PTHR31964">
    <property type="entry name" value="ADENINE NUCLEOTIDE ALPHA HYDROLASES-LIKE SUPERFAMILY PROTEIN"/>
    <property type="match status" value="1"/>
</dbReference>
<protein>
    <recommendedName>
        <fullName evidence="1">UspA domain-containing protein</fullName>
    </recommendedName>
</protein>
<evidence type="ECO:0000313" key="3">
    <source>
        <dbReference type="Proteomes" id="UP000815325"/>
    </source>
</evidence>
<dbReference type="SUPFAM" id="SSF52402">
    <property type="entry name" value="Adenine nucleotide alpha hydrolases-like"/>
    <property type="match status" value="1"/>
</dbReference>
<dbReference type="InterPro" id="IPR006016">
    <property type="entry name" value="UspA"/>
</dbReference>
<organism evidence="2 3">
    <name type="scientific">Dunaliella salina</name>
    <name type="common">Green alga</name>
    <name type="synonym">Protococcus salinus</name>
    <dbReference type="NCBI Taxonomy" id="3046"/>
    <lineage>
        <taxon>Eukaryota</taxon>
        <taxon>Viridiplantae</taxon>
        <taxon>Chlorophyta</taxon>
        <taxon>core chlorophytes</taxon>
        <taxon>Chlorophyceae</taxon>
        <taxon>CS clade</taxon>
        <taxon>Chlamydomonadales</taxon>
        <taxon>Dunaliellaceae</taxon>
        <taxon>Dunaliella</taxon>
    </lineage>
</organism>
<dbReference type="EMBL" id="MU069819">
    <property type="protein sequence ID" value="KAF5833293.1"/>
    <property type="molecule type" value="Genomic_DNA"/>
</dbReference>
<proteinExistence type="predicted"/>
<sequence>MSQSKRAFLFPADDSDRSEAAFSWMLKTVYQDGDEIHIVHVVPRIKFQAAGYAVPSLNAPMNIDREAYDEVIHKAEEFIVRRFLSKFPQESHSTPIVHIIKSETDSASKGHIICEKAADLQSTMVCMGNHNRGAVAEFFMGSVSQYVVHHCKRPVLIVRGE</sequence>
<feature type="domain" description="UspA" evidence="1">
    <location>
        <begin position="8"/>
        <end position="159"/>
    </location>
</feature>
<evidence type="ECO:0000313" key="2">
    <source>
        <dbReference type="EMBL" id="KAF5833293.1"/>
    </source>
</evidence>
<dbReference type="Pfam" id="PF00582">
    <property type="entry name" value="Usp"/>
    <property type="match status" value="1"/>
</dbReference>